<dbReference type="InterPro" id="IPR008949">
    <property type="entry name" value="Isoprenoid_synthase_dom_sf"/>
</dbReference>
<dbReference type="SFLD" id="SFLDG01212">
    <property type="entry name" value="Phytoene_synthase_like"/>
    <property type="match status" value="1"/>
</dbReference>
<dbReference type="InterPro" id="IPR044843">
    <property type="entry name" value="Trans_IPPS_bact-type"/>
</dbReference>
<organism evidence="2 3">
    <name type="scientific">Larsenimonas suaedae</name>
    <dbReference type="NCBI Taxonomy" id="1851019"/>
    <lineage>
        <taxon>Bacteria</taxon>
        <taxon>Pseudomonadati</taxon>
        <taxon>Pseudomonadota</taxon>
        <taxon>Gammaproteobacteria</taxon>
        <taxon>Oceanospirillales</taxon>
        <taxon>Halomonadaceae</taxon>
        <taxon>Larsenimonas</taxon>
    </lineage>
</organism>
<dbReference type="Pfam" id="PF00494">
    <property type="entry name" value="SQS_PSY"/>
    <property type="match status" value="1"/>
</dbReference>
<dbReference type="CDD" id="cd00683">
    <property type="entry name" value="Trans_IPPS_HH"/>
    <property type="match status" value="1"/>
</dbReference>
<evidence type="ECO:0000256" key="1">
    <source>
        <dbReference type="ARBA" id="ARBA00022679"/>
    </source>
</evidence>
<sequence length="307" mass="33854">MDDAKTLLAKHGKSFWFASHLLRKEDAHDAASLYAACRILDDLADEDMPTPRENEQARDRLRHIQNRLLHDSLKEDPDPVVRILKDLAHRRGLNLNAASALIDTLTQDADENLCLQDDTELLRYCYGAAGTVGVMMAPLIGAPSSAWPHAIDLGIAMQLTNIARDISEDGALKRRYVPGDWVADAPPKALISPDEALAPTAARADLALLDLAERYYQSGADGFTEIPKRNRRAIQVAAEVYRGIGTRLRARDGQYWHARAYVPLRGKFALAFKSLTGSGGVTPAHRPVHDRELHRHLTGLPGTNPPC</sequence>
<dbReference type="SFLD" id="SFLDS00005">
    <property type="entry name" value="Isoprenoid_Synthase_Type_I"/>
    <property type="match status" value="1"/>
</dbReference>
<keyword evidence="3" id="KW-1185">Reference proteome</keyword>
<dbReference type="Proteomes" id="UP001269375">
    <property type="component" value="Unassembled WGS sequence"/>
</dbReference>
<reference evidence="2 3" key="1">
    <citation type="submission" date="2023-04" db="EMBL/GenBank/DDBJ databases">
        <title>A long-awaited taxogenomic arrangement of the family Halomonadaceae.</title>
        <authorList>
            <person name="De La Haba R."/>
            <person name="Chuvochina M."/>
            <person name="Wittouck S."/>
            <person name="Arahal D.R."/>
            <person name="Sanchez-Porro C."/>
            <person name="Hugenholtz P."/>
            <person name="Ventosa A."/>
        </authorList>
    </citation>
    <scope>NUCLEOTIDE SEQUENCE [LARGE SCALE GENOMIC DNA]</scope>
    <source>
        <strain evidence="2 3">DSM 22428</strain>
    </source>
</reference>
<dbReference type="PROSITE" id="PS01045">
    <property type="entry name" value="SQUALEN_PHYTOEN_SYN_2"/>
    <property type="match status" value="1"/>
</dbReference>
<dbReference type="Gene3D" id="1.10.600.10">
    <property type="entry name" value="Farnesyl Diphosphate Synthase"/>
    <property type="match status" value="1"/>
</dbReference>
<comment type="caution">
    <text evidence="2">The sequence shown here is derived from an EMBL/GenBank/DDBJ whole genome shotgun (WGS) entry which is preliminary data.</text>
</comment>
<dbReference type="InterPro" id="IPR019845">
    <property type="entry name" value="Squalene/phytoene_synthase_CS"/>
</dbReference>
<dbReference type="SFLD" id="SFLDG01018">
    <property type="entry name" value="Squalene/Phytoene_Synthase_Lik"/>
    <property type="match status" value="1"/>
</dbReference>
<dbReference type="PANTHER" id="PTHR31480">
    <property type="entry name" value="BIFUNCTIONAL LYCOPENE CYCLASE/PHYTOENE SYNTHASE"/>
    <property type="match status" value="1"/>
</dbReference>
<dbReference type="InterPro" id="IPR002060">
    <property type="entry name" value="Squ/phyt_synthse"/>
</dbReference>
<keyword evidence="1 2" id="KW-0808">Transferase</keyword>
<protein>
    <submittedName>
        <fullName evidence="2">Phytoene/squalene synthase family protein</fullName>
        <ecNumber evidence="2">2.5.1.-</ecNumber>
    </submittedName>
</protein>
<dbReference type="SUPFAM" id="SSF48576">
    <property type="entry name" value="Terpenoid synthases"/>
    <property type="match status" value="1"/>
</dbReference>
<accession>A0ABU1GW77</accession>
<dbReference type="EMBL" id="JARWAO010000003">
    <property type="protein sequence ID" value="MDR5895692.1"/>
    <property type="molecule type" value="Genomic_DNA"/>
</dbReference>
<name>A0ABU1GW77_9GAMM</name>
<dbReference type="InterPro" id="IPR033904">
    <property type="entry name" value="Trans_IPPS_HH"/>
</dbReference>
<dbReference type="RefSeq" id="WP_251589507.1">
    <property type="nucleotide sequence ID" value="NZ_JAMLJI010000001.1"/>
</dbReference>
<dbReference type="EC" id="2.5.1.-" evidence="2"/>
<gene>
    <name evidence="2" type="ORF">QC825_06375</name>
</gene>
<dbReference type="GO" id="GO:0016740">
    <property type="term" value="F:transferase activity"/>
    <property type="evidence" value="ECO:0007669"/>
    <property type="project" value="UniProtKB-KW"/>
</dbReference>
<evidence type="ECO:0000313" key="2">
    <source>
        <dbReference type="EMBL" id="MDR5895692.1"/>
    </source>
</evidence>
<evidence type="ECO:0000313" key="3">
    <source>
        <dbReference type="Proteomes" id="UP001269375"/>
    </source>
</evidence>
<proteinExistence type="predicted"/>